<dbReference type="Proteomes" id="UP000054144">
    <property type="component" value="Unassembled WGS sequence"/>
</dbReference>
<dbReference type="InterPro" id="IPR000182">
    <property type="entry name" value="GNAT_dom"/>
</dbReference>
<evidence type="ECO:0000256" key="1">
    <source>
        <dbReference type="ARBA" id="ARBA00022679"/>
    </source>
</evidence>
<organism evidence="4 5">
    <name type="scientific">Fistulina hepatica ATCC 64428</name>
    <dbReference type="NCBI Taxonomy" id="1128425"/>
    <lineage>
        <taxon>Eukaryota</taxon>
        <taxon>Fungi</taxon>
        <taxon>Dikarya</taxon>
        <taxon>Basidiomycota</taxon>
        <taxon>Agaricomycotina</taxon>
        <taxon>Agaricomycetes</taxon>
        <taxon>Agaricomycetidae</taxon>
        <taxon>Agaricales</taxon>
        <taxon>Fistulinaceae</taxon>
        <taxon>Fistulina</taxon>
    </lineage>
</organism>
<keyword evidence="2" id="KW-0012">Acyltransferase</keyword>
<dbReference type="InterPro" id="IPR051556">
    <property type="entry name" value="N-term/lysine_N-AcTrnsfr"/>
</dbReference>
<dbReference type="EMBL" id="KN882092">
    <property type="protein sequence ID" value="KIY44438.1"/>
    <property type="molecule type" value="Genomic_DNA"/>
</dbReference>
<dbReference type="FunFam" id="3.40.630.30:FF:000006">
    <property type="entry name" value="Putative n-alpha-acetyltransferase 50"/>
    <property type="match status" value="1"/>
</dbReference>
<dbReference type="OrthoDB" id="47374at2759"/>
<keyword evidence="5" id="KW-1185">Reference proteome</keyword>
<dbReference type="SUPFAM" id="SSF55729">
    <property type="entry name" value="Acyl-CoA N-acyltransferases (Nat)"/>
    <property type="match status" value="1"/>
</dbReference>
<feature type="domain" description="N-acetyltransferase" evidence="3">
    <location>
        <begin position="7"/>
        <end position="162"/>
    </location>
</feature>
<proteinExistence type="predicted"/>
<protein>
    <submittedName>
        <fullName evidence="4">N-acetyltransferase NAT13</fullName>
    </submittedName>
</protein>
<dbReference type="Gene3D" id="3.40.630.30">
    <property type="match status" value="1"/>
</dbReference>
<gene>
    <name evidence="4" type="ORF">FISHEDRAFT_51341</name>
</gene>
<dbReference type="GO" id="GO:0031415">
    <property type="term" value="C:NatA complex"/>
    <property type="evidence" value="ECO:0007669"/>
    <property type="project" value="TreeGrafter"/>
</dbReference>
<keyword evidence="1 4" id="KW-0808">Transferase</keyword>
<dbReference type="GO" id="GO:0016747">
    <property type="term" value="F:acyltransferase activity, transferring groups other than amino-acyl groups"/>
    <property type="evidence" value="ECO:0007669"/>
    <property type="project" value="InterPro"/>
</dbReference>
<evidence type="ECO:0000313" key="4">
    <source>
        <dbReference type="EMBL" id="KIY44438.1"/>
    </source>
</evidence>
<accession>A0A0D7A0W6</accession>
<dbReference type="GO" id="GO:0007064">
    <property type="term" value="P:mitotic sister chromatid cohesion"/>
    <property type="evidence" value="ECO:0007669"/>
    <property type="project" value="TreeGrafter"/>
</dbReference>
<reference evidence="4 5" key="1">
    <citation type="journal article" date="2015" name="Fungal Genet. Biol.">
        <title>Evolution of novel wood decay mechanisms in Agaricales revealed by the genome sequences of Fistulina hepatica and Cylindrobasidium torrendii.</title>
        <authorList>
            <person name="Floudas D."/>
            <person name="Held B.W."/>
            <person name="Riley R."/>
            <person name="Nagy L.G."/>
            <person name="Koehler G."/>
            <person name="Ransdell A.S."/>
            <person name="Younus H."/>
            <person name="Chow J."/>
            <person name="Chiniquy J."/>
            <person name="Lipzen A."/>
            <person name="Tritt A."/>
            <person name="Sun H."/>
            <person name="Haridas S."/>
            <person name="LaButti K."/>
            <person name="Ohm R.A."/>
            <person name="Kues U."/>
            <person name="Blanchette R.A."/>
            <person name="Grigoriev I.V."/>
            <person name="Minto R.E."/>
            <person name="Hibbett D.S."/>
        </authorList>
    </citation>
    <scope>NUCLEOTIDE SEQUENCE [LARGE SCALE GENOMIC DNA]</scope>
    <source>
        <strain evidence="4 5">ATCC 64428</strain>
    </source>
</reference>
<dbReference type="AlphaFoldDB" id="A0A0D7A0W6"/>
<dbReference type="PROSITE" id="PS51186">
    <property type="entry name" value="GNAT"/>
    <property type="match status" value="1"/>
</dbReference>
<evidence type="ECO:0000256" key="2">
    <source>
        <dbReference type="ARBA" id="ARBA00023315"/>
    </source>
</evidence>
<dbReference type="CDD" id="cd04301">
    <property type="entry name" value="NAT_SF"/>
    <property type="match status" value="1"/>
</dbReference>
<dbReference type="Pfam" id="PF00583">
    <property type="entry name" value="Acetyltransf_1"/>
    <property type="match status" value="1"/>
</dbReference>
<sequence length="164" mass="18606">MAAEPRVSFSSVTPNNLGTIRKLNSVLFPIKYSEKFYDTILTPELEDYNKLVYYNDIPVGVIACRLEKAETGHQNLYLMTLGVLAPYRSRGLGAKALEEVVSAVQSSAAKHKIDKIYLHVQLSNGDAKRFYEKHGFKEVGIQEDYYKRIQPHGAWVLEKEVIRG</sequence>
<dbReference type="PANTHER" id="PTHR42919">
    <property type="entry name" value="N-ALPHA-ACETYLTRANSFERASE"/>
    <property type="match status" value="1"/>
</dbReference>
<dbReference type="InterPro" id="IPR016181">
    <property type="entry name" value="Acyl_CoA_acyltransferase"/>
</dbReference>
<evidence type="ECO:0000313" key="5">
    <source>
        <dbReference type="Proteomes" id="UP000054144"/>
    </source>
</evidence>
<name>A0A0D7A0W6_9AGAR</name>
<dbReference type="PANTHER" id="PTHR42919:SF8">
    <property type="entry name" value="N-ALPHA-ACETYLTRANSFERASE 50"/>
    <property type="match status" value="1"/>
</dbReference>
<evidence type="ECO:0000259" key="3">
    <source>
        <dbReference type="PROSITE" id="PS51186"/>
    </source>
</evidence>